<sequence length="302" mass="34183">MGRSLRSPPTPKTQSPRVSRSPEETGMMPPTQISQQKPQATEISSSPVALEDVIVADSNLSDAPESSGLPKEIEEKTSEDTELEFEAKSSRDGAWYDVAMFLAHRVLSSGELEVRVRYQGFGAEEDEWVNVKKAVRERSIPLESSECRKVSAGDLVLCFRENRDQATYFDAYIVEVERKLHDIRGCRCLFLVRYDHDQTEEKIFKFSYATAHTSCKLVHLLPLPSRTKVYLTAAAVFHLHRTVQVLSVKYSSSLYASSLMTGEDFQEPTRNPERRNRSVTSFALISQRITTTKRQCPAELIK</sequence>
<organism evidence="3 4">
    <name type="scientific">Ensete ventricosum</name>
    <name type="common">Abyssinian banana</name>
    <name type="synonym">Musa ensete</name>
    <dbReference type="NCBI Taxonomy" id="4639"/>
    <lineage>
        <taxon>Eukaryota</taxon>
        <taxon>Viridiplantae</taxon>
        <taxon>Streptophyta</taxon>
        <taxon>Embryophyta</taxon>
        <taxon>Tracheophyta</taxon>
        <taxon>Spermatophyta</taxon>
        <taxon>Magnoliopsida</taxon>
        <taxon>Liliopsida</taxon>
        <taxon>Zingiberales</taxon>
        <taxon>Musaceae</taxon>
        <taxon>Ensete</taxon>
    </lineage>
</organism>
<keyword evidence="4" id="KW-1185">Reference proteome</keyword>
<dbReference type="Proteomes" id="UP001222027">
    <property type="component" value="Unassembled WGS sequence"/>
</dbReference>
<evidence type="ECO:0000313" key="3">
    <source>
        <dbReference type="EMBL" id="KAJ8486161.1"/>
    </source>
</evidence>
<dbReference type="Pfam" id="PF16719">
    <property type="entry name" value="SAWADEE"/>
    <property type="match status" value="1"/>
</dbReference>
<dbReference type="AlphaFoldDB" id="A0AAV8PG33"/>
<gene>
    <name evidence="3" type="ORF">OPV22_018646</name>
</gene>
<feature type="region of interest" description="Disordered" evidence="1">
    <location>
        <begin position="1"/>
        <end position="81"/>
    </location>
</feature>
<evidence type="ECO:0000256" key="1">
    <source>
        <dbReference type="SAM" id="MobiDB-lite"/>
    </source>
</evidence>
<proteinExistence type="predicted"/>
<name>A0AAV8PG33_ENSVE</name>
<dbReference type="InterPro" id="IPR032001">
    <property type="entry name" value="SAWADEE_dom"/>
</dbReference>
<feature type="compositionally biased region" description="Basic and acidic residues" evidence="1">
    <location>
        <begin position="71"/>
        <end position="81"/>
    </location>
</feature>
<accession>A0AAV8PG33</accession>
<dbReference type="Gene3D" id="2.30.30.140">
    <property type="match status" value="1"/>
</dbReference>
<dbReference type="InterPro" id="IPR039276">
    <property type="entry name" value="SHH1/2"/>
</dbReference>
<protein>
    <recommendedName>
        <fullName evidence="2">SAWADEE domain-containing protein</fullName>
    </recommendedName>
</protein>
<dbReference type="PANTHER" id="PTHR33827">
    <property type="entry name" value="PROTEIN SAWADEE HOMEODOMAIN HOMOLOG 2"/>
    <property type="match status" value="1"/>
</dbReference>
<dbReference type="PANTHER" id="PTHR33827:SF3">
    <property type="entry name" value="OS09G0346900 PROTEIN"/>
    <property type="match status" value="1"/>
</dbReference>
<evidence type="ECO:0000313" key="4">
    <source>
        <dbReference type="Proteomes" id="UP001222027"/>
    </source>
</evidence>
<reference evidence="3 4" key="1">
    <citation type="submission" date="2022-12" db="EMBL/GenBank/DDBJ databases">
        <title>Chromosome-scale assembly of the Ensete ventricosum genome.</title>
        <authorList>
            <person name="Dussert Y."/>
            <person name="Stocks J."/>
            <person name="Wendawek A."/>
            <person name="Woldeyes F."/>
            <person name="Nichols R.A."/>
            <person name="Borrell J.S."/>
        </authorList>
    </citation>
    <scope>NUCLEOTIDE SEQUENCE [LARGE SCALE GENOMIC DNA]</scope>
    <source>
        <strain evidence="4">cv. Maze</strain>
        <tissue evidence="3">Seeds</tissue>
    </source>
</reference>
<feature type="domain" description="SAWADEE" evidence="2">
    <location>
        <begin position="82"/>
        <end position="201"/>
    </location>
</feature>
<dbReference type="GO" id="GO:0003682">
    <property type="term" value="F:chromatin binding"/>
    <property type="evidence" value="ECO:0007669"/>
    <property type="project" value="InterPro"/>
</dbReference>
<comment type="caution">
    <text evidence="3">The sequence shown here is derived from an EMBL/GenBank/DDBJ whole genome shotgun (WGS) entry which is preliminary data.</text>
</comment>
<evidence type="ECO:0000259" key="2">
    <source>
        <dbReference type="Pfam" id="PF16719"/>
    </source>
</evidence>
<feature type="compositionally biased region" description="Polar residues" evidence="1">
    <location>
        <begin position="31"/>
        <end position="47"/>
    </location>
</feature>
<dbReference type="EMBL" id="JAQQAF010000005">
    <property type="protein sequence ID" value="KAJ8486161.1"/>
    <property type="molecule type" value="Genomic_DNA"/>
</dbReference>
<dbReference type="Gene3D" id="2.40.50.40">
    <property type="match status" value="1"/>
</dbReference>